<dbReference type="Gene3D" id="1.20.1720.10">
    <property type="entry name" value="Multidrug resistance protein D"/>
    <property type="match status" value="1"/>
</dbReference>
<keyword evidence="7 10" id="KW-0472">Membrane</keyword>
<feature type="transmembrane region" description="Helical" evidence="10">
    <location>
        <begin position="346"/>
        <end position="369"/>
    </location>
</feature>
<dbReference type="CDD" id="cd17321">
    <property type="entry name" value="MFS_MMR_MDR_like"/>
    <property type="match status" value="1"/>
</dbReference>
<dbReference type="InterPro" id="IPR009057">
    <property type="entry name" value="Homeodomain-like_sf"/>
</dbReference>
<organism evidence="12 13">
    <name type="scientific">Streptomyces caledonius</name>
    <dbReference type="NCBI Taxonomy" id="3134107"/>
    <lineage>
        <taxon>Bacteria</taxon>
        <taxon>Bacillati</taxon>
        <taxon>Actinomycetota</taxon>
        <taxon>Actinomycetes</taxon>
        <taxon>Kitasatosporales</taxon>
        <taxon>Streptomycetaceae</taxon>
        <taxon>Streptomyces</taxon>
    </lineage>
</organism>
<evidence type="ECO:0000256" key="1">
    <source>
        <dbReference type="ARBA" id="ARBA00004651"/>
    </source>
</evidence>
<dbReference type="Proteomes" id="UP001382904">
    <property type="component" value="Unassembled WGS sequence"/>
</dbReference>
<keyword evidence="6" id="KW-0238">DNA-binding</keyword>
<evidence type="ECO:0000256" key="2">
    <source>
        <dbReference type="ARBA" id="ARBA00022448"/>
    </source>
</evidence>
<dbReference type="SUPFAM" id="SSF103473">
    <property type="entry name" value="MFS general substrate transporter"/>
    <property type="match status" value="1"/>
</dbReference>
<keyword evidence="2" id="KW-0813">Transport</keyword>
<evidence type="ECO:0000256" key="5">
    <source>
        <dbReference type="ARBA" id="ARBA00022989"/>
    </source>
</evidence>
<dbReference type="PANTHER" id="PTHR42718:SF47">
    <property type="entry name" value="METHYL VIOLOGEN RESISTANCE PROTEIN SMVA"/>
    <property type="match status" value="1"/>
</dbReference>
<evidence type="ECO:0000256" key="9">
    <source>
        <dbReference type="SAM" id="MobiDB-lite"/>
    </source>
</evidence>
<evidence type="ECO:0000256" key="4">
    <source>
        <dbReference type="ARBA" id="ARBA00022692"/>
    </source>
</evidence>
<feature type="transmembrane region" description="Helical" evidence="10">
    <location>
        <begin position="409"/>
        <end position="428"/>
    </location>
</feature>
<keyword evidence="13" id="KW-1185">Reference proteome</keyword>
<feature type="region of interest" description="Disordered" evidence="9">
    <location>
        <begin position="141"/>
        <end position="209"/>
    </location>
</feature>
<dbReference type="Gene3D" id="1.10.357.10">
    <property type="entry name" value="Tetracycline Repressor, domain 2"/>
    <property type="match status" value="1"/>
</dbReference>
<dbReference type="Pfam" id="PF00440">
    <property type="entry name" value="TetR_N"/>
    <property type="match status" value="1"/>
</dbReference>
<keyword evidence="3" id="KW-1003">Cell membrane</keyword>
<evidence type="ECO:0000259" key="11">
    <source>
        <dbReference type="PROSITE" id="PS50850"/>
    </source>
</evidence>
<feature type="transmembrane region" description="Helical" evidence="10">
    <location>
        <begin position="613"/>
        <end position="633"/>
    </location>
</feature>
<feature type="compositionally biased region" description="Basic residues" evidence="9">
    <location>
        <begin position="183"/>
        <end position="195"/>
    </location>
</feature>
<dbReference type="Gene3D" id="1.20.1250.20">
    <property type="entry name" value="MFS general substrate transporter like domains"/>
    <property type="match status" value="1"/>
</dbReference>
<gene>
    <name evidence="12" type="ORF">WKI68_01445</name>
</gene>
<evidence type="ECO:0000313" key="12">
    <source>
        <dbReference type="EMBL" id="MEJ8640456.1"/>
    </source>
</evidence>
<dbReference type="SUPFAM" id="SSF46689">
    <property type="entry name" value="Homeodomain-like"/>
    <property type="match status" value="1"/>
</dbReference>
<feature type="transmembrane region" description="Helical" evidence="10">
    <location>
        <begin position="220"/>
        <end position="244"/>
    </location>
</feature>
<comment type="subcellular location">
    <subcellularLocation>
        <location evidence="1">Cell membrane</location>
        <topology evidence="1">Multi-pass membrane protein</topology>
    </subcellularLocation>
</comment>
<feature type="compositionally biased region" description="Pro residues" evidence="9">
    <location>
        <begin position="166"/>
        <end position="176"/>
    </location>
</feature>
<feature type="compositionally biased region" description="Polar residues" evidence="9">
    <location>
        <begin position="143"/>
        <end position="153"/>
    </location>
</feature>
<evidence type="ECO:0000256" key="8">
    <source>
        <dbReference type="ARBA" id="ARBA00023251"/>
    </source>
</evidence>
<name>A0ABU8TXW4_9ACTN</name>
<proteinExistence type="predicted"/>
<dbReference type="InterPro" id="IPR036259">
    <property type="entry name" value="MFS_trans_sf"/>
</dbReference>
<feature type="transmembrane region" description="Helical" evidence="10">
    <location>
        <begin position="375"/>
        <end position="397"/>
    </location>
</feature>
<feature type="transmembrane region" description="Helical" evidence="10">
    <location>
        <begin position="477"/>
        <end position="501"/>
    </location>
</feature>
<sequence>MVHEEELLDGAARVLAGDHSASMVQIAAGIGTSRATLSRRYATREALLKAVAVRAIEVVDGCLAPLDLADGDEGADGAAFDAALEELVLALMPAAHLYGFTSRDATVLADPEFRAGVDRQDQRALAFLALGQRLGGCAPTCRRTGSGTRSGDCSTRPPKACATATSPPPDRPPGPDVLPQRNAARRAASRRRPRTLNRPAPCTHPERNLMHTPAPAPRRWIVLAILSGSLLLISMDTTILNVAFPSLVGDLQPGAVQQLWIIDVYALALSGLLVTAGALGDRWGRKRLLMVGFGIFSLASLIAVFSTEAWHVIAARALLGIGGAAIMPSTVSILRTVFTDAKERAFALAVWAAVFGGGMAFGPVVGGLLVQDHGWHSAFLLNLPVAAVIVAAGLRHLPESRSPRSAGRWDWWGVGQSIVGMLALAGGIKQLGKSGVADPLPWALLLVAVLALTVFVRRQLRLDNPLLQVRLFAKPAFSVAATAIFLPMVGMGAILFLVTQWFQYGEGYTPLQAGVRLLPAPLALIAASMVAPSLMQRFAIRHVLGAGLVVLAAGMALPWTFQQFTDLGYPAFAAALTVMGAGAGIATTVASVTLVSAAPAAEVSSAAAIEETCYELGSAMGVAVLGSTAAALYRGDLPALDLDGPTAAAVRDSVGEAAHTAERLGGAVGQALLDTASHAFTLAITPAFLMAGGLAVAAAATTWALIPRDLRPTENH</sequence>
<dbReference type="PANTHER" id="PTHR42718">
    <property type="entry name" value="MAJOR FACILITATOR SUPERFAMILY MULTIDRUG TRANSPORTER MFSC"/>
    <property type="match status" value="1"/>
</dbReference>
<evidence type="ECO:0000256" key="7">
    <source>
        <dbReference type="ARBA" id="ARBA00023136"/>
    </source>
</evidence>
<keyword evidence="4 10" id="KW-0812">Transmembrane</keyword>
<evidence type="ECO:0000313" key="13">
    <source>
        <dbReference type="Proteomes" id="UP001382904"/>
    </source>
</evidence>
<protein>
    <submittedName>
        <fullName evidence="12">MFS transporter</fullName>
    </submittedName>
</protein>
<feature type="transmembrane region" description="Helical" evidence="10">
    <location>
        <begin position="313"/>
        <end position="334"/>
    </location>
</feature>
<dbReference type="PROSITE" id="PS50850">
    <property type="entry name" value="MFS"/>
    <property type="match status" value="1"/>
</dbReference>
<feature type="domain" description="Major facilitator superfamily (MFS) profile" evidence="11">
    <location>
        <begin position="222"/>
        <end position="710"/>
    </location>
</feature>
<evidence type="ECO:0000256" key="10">
    <source>
        <dbReference type="SAM" id="Phobius"/>
    </source>
</evidence>
<reference evidence="12 13" key="1">
    <citation type="submission" date="2024-03" db="EMBL/GenBank/DDBJ databases">
        <title>Novel Streptomyces species of biotechnological and ecological value are a feature of Machair soil.</title>
        <authorList>
            <person name="Prole J.R."/>
            <person name="Goodfellow M."/>
            <person name="Allenby N."/>
            <person name="Ward A.C."/>
        </authorList>
    </citation>
    <scope>NUCLEOTIDE SEQUENCE [LARGE SCALE GENOMIC DNA]</scope>
    <source>
        <strain evidence="12 13">MS1.HAVA.3</strain>
    </source>
</reference>
<dbReference type="EMBL" id="JBBKAM010000002">
    <property type="protein sequence ID" value="MEJ8640456.1"/>
    <property type="molecule type" value="Genomic_DNA"/>
</dbReference>
<comment type="caution">
    <text evidence="12">The sequence shown here is derived from an EMBL/GenBank/DDBJ whole genome shotgun (WGS) entry which is preliminary data.</text>
</comment>
<feature type="transmembrane region" description="Helical" evidence="10">
    <location>
        <begin position="288"/>
        <end position="307"/>
    </location>
</feature>
<keyword evidence="5 10" id="KW-1133">Transmembrane helix</keyword>
<feature type="transmembrane region" description="Helical" evidence="10">
    <location>
        <begin position="573"/>
        <end position="601"/>
    </location>
</feature>
<feature type="transmembrane region" description="Helical" evidence="10">
    <location>
        <begin position="440"/>
        <end position="456"/>
    </location>
</feature>
<evidence type="ECO:0000256" key="3">
    <source>
        <dbReference type="ARBA" id="ARBA00022475"/>
    </source>
</evidence>
<accession>A0ABU8TXW4</accession>
<feature type="transmembrane region" description="Helical" evidence="10">
    <location>
        <begin position="256"/>
        <end position="276"/>
    </location>
</feature>
<feature type="transmembrane region" description="Helical" evidence="10">
    <location>
        <begin position="679"/>
        <end position="706"/>
    </location>
</feature>
<keyword evidence="8" id="KW-0046">Antibiotic resistance</keyword>
<dbReference type="InterPro" id="IPR011701">
    <property type="entry name" value="MFS"/>
</dbReference>
<dbReference type="Pfam" id="PF07690">
    <property type="entry name" value="MFS_1"/>
    <property type="match status" value="1"/>
</dbReference>
<evidence type="ECO:0000256" key="6">
    <source>
        <dbReference type="ARBA" id="ARBA00023125"/>
    </source>
</evidence>
<feature type="transmembrane region" description="Helical" evidence="10">
    <location>
        <begin position="513"/>
        <end position="531"/>
    </location>
</feature>
<dbReference type="InterPro" id="IPR001647">
    <property type="entry name" value="HTH_TetR"/>
</dbReference>
<feature type="transmembrane region" description="Helical" evidence="10">
    <location>
        <begin position="543"/>
        <end position="561"/>
    </location>
</feature>
<dbReference type="InterPro" id="IPR020846">
    <property type="entry name" value="MFS_dom"/>
</dbReference>